<sequence length="144" mass="16096">MICSHLLAKFDLSNLMSTAKTGSAIVEVFVNAGNVLQGFFFQDKSMKQVYSAYPKLLCMDATYKLLKLRFPLYVILVEDGNGISEVAAAFLWLEETEFEKFNRTLRITIKLASLASEETGSVLRKQTAVLQKLVSARDCGKNLM</sequence>
<evidence type="ECO:0000259" key="1">
    <source>
        <dbReference type="Pfam" id="PF21056"/>
    </source>
</evidence>
<protein>
    <recommendedName>
        <fullName evidence="1">ZSWIM1/3 RNaseH-like domain-containing protein</fullName>
    </recommendedName>
</protein>
<dbReference type="AlphaFoldDB" id="A0A1X7UWE1"/>
<dbReference type="InParanoid" id="A0A1X7UWE1"/>
<dbReference type="EnsemblMetazoa" id="Aqu2.1.31687_001">
    <property type="protein sequence ID" value="Aqu2.1.31687_001"/>
    <property type="gene ID" value="Aqu2.1.31687"/>
</dbReference>
<dbReference type="Pfam" id="PF21056">
    <property type="entry name" value="ZSWIM1-3_RNaseH-like"/>
    <property type="match status" value="1"/>
</dbReference>
<dbReference type="InterPro" id="IPR052579">
    <property type="entry name" value="Zinc_finger_SWIM"/>
</dbReference>
<dbReference type="OrthoDB" id="92090at2759"/>
<accession>A0A1X7UWE1</accession>
<reference evidence="2" key="1">
    <citation type="submission" date="2017-05" db="UniProtKB">
        <authorList>
            <consortium name="EnsemblMetazoa"/>
        </authorList>
    </citation>
    <scope>IDENTIFICATION</scope>
</reference>
<name>A0A1X7UWE1_AMPQE</name>
<feature type="domain" description="ZSWIM1/3 RNaseH-like" evidence="1">
    <location>
        <begin position="21"/>
        <end position="97"/>
    </location>
</feature>
<proteinExistence type="predicted"/>
<dbReference type="InterPro" id="IPR048324">
    <property type="entry name" value="ZSWIM1-3_RNaseH-like"/>
</dbReference>
<dbReference type="PANTHER" id="PTHR31569:SF4">
    <property type="entry name" value="SWIM-TYPE DOMAIN-CONTAINING PROTEIN"/>
    <property type="match status" value="1"/>
</dbReference>
<evidence type="ECO:0000313" key="2">
    <source>
        <dbReference type="EnsemblMetazoa" id="Aqu2.1.31687_001"/>
    </source>
</evidence>
<organism evidence="2">
    <name type="scientific">Amphimedon queenslandica</name>
    <name type="common">Sponge</name>
    <dbReference type="NCBI Taxonomy" id="400682"/>
    <lineage>
        <taxon>Eukaryota</taxon>
        <taxon>Metazoa</taxon>
        <taxon>Porifera</taxon>
        <taxon>Demospongiae</taxon>
        <taxon>Heteroscleromorpha</taxon>
        <taxon>Haplosclerida</taxon>
        <taxon>Niphatidae</taxon>
        <taxon>Amphimedon</taxon>
    </lineage>
</organism>
<dbReference type="PANTHER" id="PTHR31569">
    <property type="entry name" value="SWIM-TYPE DOMAIN-CONTAINING PROTEIN"/>
    <property type="match status" value="1"/>
</dbReference>